<dbReference type="Gene3D" id="3.40.50.20">
    <property type="match status" value="1"/>
</dbReference>
<sequence length="239" mass="25362">MSVEVVVIGAGGFGRETLDVIEAHNSDVRAQSKFEHLIDVIGVADDLPSPQNLQRLEDRDYTYLGTVDEVVAKTSPMRFILAIGAPKIKDLVDNKLLSVGWRALTVVHPAATVGTRCVLGEGSVICSGAQISTNARFGRHVHVNPNATIGHDTILEDYVSVNPGAVISGEVIVQRRTLVGAASVILQGLKIGHSGIIGASACVVKDMDPMATVVGVPARPLPRQLGEVSNRSNKYEEAN</sequence>
<dbReference type="SUPFAM" id="SSF51161">
    <property type="entry name" value="Trimeric LpxA-like enzymes"/>
    <property type="match status" value="1"/>
</dbReference>
<comment type="caution">
    <text evidence="2">The sequence shown here is derived from an EMBL/GenBank/DDBJ whole genome shotgun (WGS) entry which is preliminary data.</text>
</comment>
<dbReference type="NCBIfam" id="TIGR03570">
    <property type="entry name" value="NeuD_NnaD"/>
    <property type="match status" value="1"/>
</dbReference>
<keyword evidence="3" id="KW-1185">Reference proteome</keyword>
<dbReference type="RefSeq" id="WP_343959346.1">
    <property type="nucleotide sequence ID" value="NZ_BAAAMN010000050.1"/>
</dbReference>
<proteinExistence type="predicted"/>
<dbReference type="PANTHER" id="PTHR43300">
    <property type="entry name" value="ACETYLTRANSFERASE"/>
    <property type="match status" value="1"/>
</dbReference>
<dbReference type="CDD" id="cd03360">
    <property type="entry name" value="LbH_AT_putative"/>
    <property type="match status" value="1"/>
</dbReference>
<accession>A0ABP5GG03</accession>
<dbReference type="Gene3D" id="2.160.10.10">
    <property type="entry name" value="Hexapeptide repeat proteins"/>
    <property type="match status" value="1"/>
</dbReference>
<gene>
    <name evidence="2" type="ORF">GCM10009720_25610</name>
</gene>
<feature type="domain" description="PglD N-terminal" evidence="1">
    <location>
        <begin position="5"/>
        <end position="92"/>
    </location>
</feature>
<dbReference type="EMBL" id="BAAAMN010000050">
    <property type="protein sequence ID" value="GAA2043638.1"/>
    <property type="molecule type" value="Genomic_DNA"/>
</dbReference>
<evidence type="ECO:0000313" key="2">
    <source>
        <dbReference type="EMBL" id="GAA2043638.1"/>
    </source>
</evidence>
<dbReference type="Pfam" id="PF17836">
    <property type="entry name" value="PglD_N"/>
    <property type="match status" value="1"/>
</dbReference>
<name>A0ABP5GG03_9MICC</name>
<dbReference type="Proteomes" id="UP001501461">
    <property type="component" value="Unassembled WGS sequence"/>
</dbReference>
<dbReference type="InterPro" id="IPR011004">
    <property type="entry name" value="Trimer_LpxA-like_sf"/>
</dbReference>
<dbReference type="InterPro" id="IPR020019">
    <property type="entry name" value="AcTrfase_PglD-like"/>
</dbReference>
<organism evidence="2 3">
    <name type="scientific">Yaniella flava</name>
    <dbReference type="NCBI Taxonomy" id="287930"/>
    <lineage>
        <taxon>Bacteria</taxon>
        <taxon>Bacillati</taxon>
        <taxon>Actinomycetota</taxon>
        <taxon>Actinomycetes</taxon>
        <taxon>Micrococcales</taxon>
        <taxon>Micrococcaceae</taxon>
        <taxon>Yaniella</taxon>
    </lineage>
</organism>
<dbReference type="PANTHER" id="PTHR43300:SF7">
    <property type="entry name" value="UDP-N-ACETYLBACILLOSAMINE N-ACETYLTRANSFERASE"/>
    <property type="match status" value="1"/>
</dbReference>
<dbReference type="InterPro" id="IPR041561">
    <property type="entry name" value="PglD_N"/>
</dbReference>
<evidence type="ECO:0000259" key="1">
    <source>
        <dbReference type="Pfam" id="PF17836"/>
    </source>
</evidence>
<protein>
    <submittedName>
        <fullName evidence="2">Acetyltransferase</fullName>
    </submittedName>
</protein>
<evidence type="ECO:0000313" key="3">
    <source>
        <dbReference type="Proteomes" id="UP001501461"/>
    </source>
</evidence>
<dbReference type="InterPro" id="IPR050179">
    <property type="entry name" value="Trans_hexapeptide_repeat"/>
</dbReference>
<reference evidence="3" key="1">
    <citation type="journal article" date="2019" name="Int. J. Syst. Evol. Microbiol.">
        <title>The Global Catalogue of Microorganisms (GCM) 10K type strain sequencing project: providing services to taxonomists for standard genome sequencing and annotation.</title>
        <authorList>
            <consortium name="The Broad Institute Genomics Platform"/>
            <consortium name="The Broad Institute Genome Sequencing Center for Infectious Disease"/>
            <person name="Wu L."/>
            <person name="Ma J."/>
        </authorList>
    </citation>
    <scope>NUCLEOTIDE SEQUENCE [LARGE SCALE GENOMIC DNA]</scope>
    <source>
        <strain evidence="3">JCM 13595</strain>
    </source>
</reference>